<dbReference type="Pfam" id="PF02893">
    <property type="entry name" value="GRAM"/>
    <property type="match status" value="1"/>
</dbReference>
<evidence type="ECO:0000259" key="3">
    <source>
        <dbReference type="SMART" id="SM00568"/>
    </source>
</evidence>
<accession>A0A2U1MTQ4</accession>
<dbReference type="InterPro" id="IPR011993">
    <property type="entry name" value="PH-like_dom_sf"/>
</dbReference>
<evidence type="ECO:0000256" key="1">
    <source>
        <dbReference type="ARBA" id="ARBA00009414"/>
    </source>
</evidence>
<evidence type="ECO:0000313" key="5">
    <source>
        <dbReference type="Proteomes" id="UP000245207"/>
    </source>
</evidence>
<dbReference type="EMBL" id="PKPP01004388">
    <property type="protein sequence ID" value="PWA64629.1"/>
    <property type="molecule type" value="Genomic_DNA"/>
</dbReference>
<feature type="compositionally biased region" description="Basic and acidic residues" evidence="2">
    <location>
        <begin position="1"/>
        <end position="15"/>
    </location>
</feature>
<comment type="caution">
    <text evidence="4">The sequence shown here is derived from an EMBL/GenBank/DDBJ whole genome shotgun (WGS) entry which is preliminary data.</text>
</comment>
<proteinExistence type="inferred from homology"/>
<reference evidence="4 5" key="1">
    <citation type="journal article" date="2018" name="Mol. Plant">
        <title>The genome of Artemisia annua provides insight into the evolution of Asteraceae family and artemisinin biosynthesis.</title>
        <authorList>
            <person name="Shen Q."/>
            <person name="Zhang L."/>
            <person name="Liao Z."/>
            <person name="Wang S."/>
            <person name="Yan T."/>
            <person name="Shi P."/>
            <person name="Liu M."/>
            <person name="Fu X."/>
            <person name="Pan Q."/>
            <person name="Wang Y."/>
            <person name="Lv Z."/>
            <person name="Lu X."/>
            <person name="Zhang F."/>
            <person name="Jiang W."/>
            <person name="Ma Y."/>
            <person name="Chen M."/>
            <person name="Hao X."/>
            <person name="Li L."/>
            <person name="Tang Y."/>
            <person name="Lv G."/>
            <person name="Zhou Y."/>
            <person name="Sun X."/>
            <person name="Brodelius P.E."/>
            <person name="Rose J.K.C."/>
            <person name="Tang K."/>
        </authorList>
    </citation>
    <scope>NUCLEOTIDE SEQUENCE [LARGE SCALE GENOMIC DNA]</scope>
    <source>
        <strain evidence="5">cv. Huhao1</strain>
        <tissue evidence="4">Leaf</tissue>
    </source>
</reference>
<protein>
    <submittedName>
        <fullName evidence="4">GRAM-like protein</fullName>
    </submittedName>
</protein>
<dbReference type="AlphaFoldDB" id="A0A2U1MTQ4"/>
<organism evidence="4 5">
    <name type="scientific">Artemisia annua</name>
    <name type="common">Sweet wormwood</name>
    <dbReference type="NCBI Taxonomy" id="35608"/>
    <lineage>
        <taxon>Eukaryota</taxon>
        <taxon>Viridiplantae</taxon>
        <taxon>Streptophyta</taxon>
        <taxon>Embryophyta</taxon>
        <taxon>Tracheophyta</taxon>
        <taxon>Spermatophyta</taxon>
        <taxon>Magnoliopsida</taxon>
        <taxon>eudicotyledons</taxon>
        <taxon>Gunneridae</taxon>
        <taxon>Pentapetalae</taxon>
        <taxon>asterids</taxon>
        <taxon>campanulids</taxon>
        <taxon>Asterales</taxon>
        <taxon>Asteraceae</taxon>
        <taxon>Asteroideae</taxon>
        <taxon>Anthemideae</taxon>
        <taxon>Artemisiinae</taxon>
        <taxon>Artemisia</taxon>
    </lineage>
</organism>
<feature type="domain" description="GRAM" evidence="3">
    <location>
        <begin position="133"/>
        <end position="211"/>
    </location>
</feature>
<dbReference type="InterPro" id="IPR004182">
    <property type="entry name" value="GRAM"/>
</dbReference>
<dbReference type="InterPro" id="IPR037848">
    <property type="entry name" value="GEM-like"/>
</dbReference>
<dbReference type="PANTHER" id="PTHR31969">
    <property type="entry name" value="GEM-LIKE PROTEIN 2"/>
    <property type="match status" value="1"/>
</dbReference>
<dbReference type="Proteomes" id="UP000245207">
    <property type="component" value="Unassembled WGS sequence"/>
</dbReference>
<dbReference type="SMART" id="SM00568">
    <property type="entry name" value="GRAM"/>
    <property type="match status" value="1"/>
</dbReference>
<keyword evidence="5" id="KW-1185">Reference proteome</keyword>
<evidence type="ECO:0000256" key="2">
    <source>
        <dbReference type="SAM" id="MobiDB-lite"/>
    </source>
</evidence>
<evidence type="ECO:0000313" key="4">
    <source>
        <dbReference type="EMBL" id="PWA64629.1"/>
    </source>
</evidence>
<sequence>MKFNNTDKHSEDLDGQRTPPPLTGGSPSPVNLLFSPSSFLEQQSNFSTTMRMGPKLSETVKGKLRLGARIIQKGGRENIFKEVFGENDGEKLLKASQCYLSTTAVRMGPKLSETVKGKLRLGARIIQKGGRENIFKEVFGENDGEKLLKASQCYLSTTAGPIVGILFISTQKVAFCSDRSITLRSPNGDLIRKPYKVVIPTNKIKEANESENVENPSQKYIQIVTDDSFEFWFMGFVRYEKAFHNLRKALSLVSN</sequence>
<dbReference type="Gene3D" id="2.30.29.30">
    <property type="entry name" value="Pleckstrin-homology domain (PH domain)/Phosphotyrosine-binding domain (PTB)"/>
    <property type="match status" value="1"/>
</dbReference>
<name>A0A2U1MTQ4_ARTAN</name>
<comment type="similarity">
    <text evidence="1">Belongs to the GEM family.</text>
</comment>
<dbReference type="OrthoDB" id="1736712at2759"/>
<dbReference type="STRING" id="35608.A0A2U1MTQ4"/>
<feature type="region of interest" description="Disordered" evidence="2">
    <location>
        <begin position="1"/>
        <end position="30"/>
    </location>
</feature>
<gene>
    <name evidence="4" type="ORF">CTI12_AA340630</name>
</gene>